<dbReference type="EMBL" id="JAPWIS010000011">
    <property type="protein sequence ID" value="MCZ4586397.1"/>
    <property type="molecule type" value="Genomic_DNA"/>
</dbReference>
<dbReference type="Pfam" id="PF13460">
    <property type="entry name" value="NAD_binding_10"/>
    <property type="match status" value="1"/>
</dbReference>
<keyword evidence="4" id="KW-1185">Reference proteome</keyword>
<dbReference type="SUPFAM" id="SSF51735">
    <property type="entry name" value="NAD(P)-binding Rossmann-fold domains"/>
    <property type="match status" value="1"/>
</dbReference>
<dbReference type="Gene3D" id="3.40.50.720">
    <property type="entry name" value="NAD(P)-binding Rossmann-like Domain"/>
    <property type="match status" value="1"/>
</dbReference>
<evidence type="ECO:0000313" key="3">
    <source>
        <dbReference type="EMBL" id="WLF44841.1"/>
    </source>
</evidence>
<dbReference type="PANTHER" id="PTHR43162">
    <property type="match status" value="1"/>
</dbReference>
<dbReference type="EMBL" id="CP130953">
    <property type="protein sequence ID" value="WLF44841.1"/>
    <property type="molecule type" value="Genomic_DNA"/>
</dbReference>
<evidence type="ECO:0000313" key="5">
    <source>
        <dbReference type="Proteomes" id="UP001231166"/>
    </source>
</evidence>
<accession>A0AAX3Y695</accession>
<dbReference type="InterPro" id="IPR036291">
    <property type="entry name" value="NAD(P)-bd_dom_sf"/>
</dbReference>
<dbReference type="RefSeq" id="WP_169695158.1">
    <property type="nucleotide sequence ID" value="NZ_CP130953.1"/>
</dbReference>
<reference evidence="3" key="2">
    <citation type="submission" date="2023-07" db="EMBL/GenBank/DDBJ databases">
        <title>Genomic analysis of Rhodococcus opacus VOC-14 with glycol ethers degradation activity.</title>
        <authorList>
            <person name="Narkevich D.A."/>
            <person name="Hlushen A.M."/>
            <person name="Akhremchuk A.E."/>
            <person name="Sikolenko M.A."/>
            <person name="Valentovich L.N."/>
        </authorList>
    </citation>
    <scope>NUCLEOTIDE SEQUENCE</scope>
    <source>
        <strain evidence="3">VOC-14</strain>
    </source>
</reference>
<evidence type="ECO:0000259" key="1">
    <source>
        <dbReference type="Pfam" id="PF13460"/>
    </source>
</evidence>
<proteinExistence type="predicted"/>
<organism evidence="3 5">
    <name type="scientific">Rhodococcus opacus</name>
    <name type="common">Nocardia opaca</name>
    <dbReference type="NCBI Taxonomy" id="37919"/>
    <lineage>
        <taxon>Bacteria</taxon>
        <taxon>Bacillati</taxon>
        <taxon>Actinomycetota</taxon>
        <taxon>Actinomycetes</taxon>
        <taxon>Mycobacteriales</taxon>
        <taxon>Nocardiaceae</taxon>
        <taxon>Rhodococcus</taxon>
    </lineage>
</organism>
<evidence type="ECO:0000313" key="4">
    <source>
        <dbReference type="Proteomes" id="UP001066327"/>
    </source>
</evidence>
<feature type="domain" description="NAD(P)-binding" evidence="1">
    <location>
        <begin position="17"/>
        <end position="216"/>
    </location>
</feature>
<dbReference type="InterPro" id="IPR051604">
    <property type="entry name" value="Ergot_Alk_Oxidoreductase"/>
</dbReference>
<name>A0AAX3Y695_RHOOP</name>
<dbReference type="Proteomes" id="UP001066327">
    <property type="component" value="Unassembled WGS sequence"/>
</dbReference>
<sequence>MSERNPILITGAAGEVGGVSRTMVEMMLEQGYPVRAFVRRDDERAHSLRQAGAEIFVGDLLNVADVTAALKGCRRIYFSMSLSPYYTDAVTLMAAAARAQGDIEVFVNISEFEQGFMTFEKMTVPSEERRSWLGGLVTDWSPQHRAHWIAEQVLDWSGVPTVNVRATIFVENPILTWLTLGPLSNGELRLPFGLQRIAPVAGYDVAEVCVRILVDPAAHVSKSYELTGPELKDMHGFAEDYAAVLRRQISYIPEEVDAWNETFVASALTEYPHVVEHLKTLTKLIAGGRYDVVTDQLETLLGRRPKTVRWALENNPRLQKVAAD</sequence>
<gene>
    <name evidence="2" type="ORF">O4328_22405</name>
    <name evidence="3" type="ORF">Q5707_23340</name>
</gene>
<dbReference type="InterPro" id="IPR016040">
    <property type="entry name" value="NAD(P)-bd_dom"/>
</dbReference>
<protein>
    <submittedName>
        <fullName evidence="3">NAD(P)H-binding protein</fullName>
    </submittedName>
</protein>
<dbReference type="PANTHER" id="PTHR43162:SF1">
    <property type="entry name" value="PRESTALK A DIFFERENTIATION PROTEIN A"/>
    <property type="match status" value="1"/>
</dbReference>
<evidence type="ECO:0000313" key="2">
    <source>
        <dbReference type="EMBL" id="MCZ4586397.1"/>
    </source>
</evidence>
<dbReference type="AlphaFoldDB" id="A0AAX3Y695"/>
<dbReference type="Proteomes" id="UP001231166">
    <property type="component" value="Chromosome"/>
</dbReference>
<reference evidence="2" key="1">
    <citation type="submission" date="2022-12" db="EMBL/GenBank/DDBJ databases">
        <authorList>
            <person name="Krivoruchko A.V."/>
            <person name="Elkin A."/>
        </authorList>
    </citation>
    <scope>NUCLEOTIDE SEQUENCE</scope>
    <source>
        <strain evidence="2">IEGM 249</strain>
    </source>
</reference>